<dbReference type="Gene3D" id="3.30.1130.10">
    <property type="match status" value="1"/>
</dbReference>
<comment type="caution">
    <text evidence="9">The sequence shown here is derived from an EMBL/GenBank/DDBJ whole genome shotgun (WGS) entry which is preliminary data.</text>
</comment>
<dbReference type="InterPro" id="IPR043133">
    <property type="entry name" value="GTP-CH-I_C/QueF"/>
</dbReference>
<dbReference type="SUPFAM" id="SSF55620">
    <property type="entry name" value="Tetrahydrobiopterin biosynthesis enzymes-like"/>
    <property type="match status" value="1"/>
</dbReference>
<dbReference type="Proteomes" id="UP000579153">
    <property type="component" value="Unassembled WGS sequence"/>
</dbReference>
<comment type="catalytic activity">
    <reaction evidence="1">
        <text>GTP + H2O = 7,8-dihydroneopterin 3'-triphosphate + formate + H(+)</text>
        <dbReference type="Rhea" id="RHEA:17473"/>
        <dbReference type="ChEBI" id="CHEBI:15377"/>
        <dbReference type="ChEBI" id="CHEBI:15378"/>
        <dbReference type="ChEBI" id="CHEBI:15740"/>
        <dbReference type="ChEBI" id="CHEBI:37565"/>
        <dbReference type="ChEBI" id="CHEBI:58462"/>
        <dbReference type="EC" id="3.5.4.16"/>
    </reaction>
</comment>
<dbReference type="PANTHER" id="PTHR11109">
    <property type="entry name" value="GTP CYCLOHYDROLASE I"/>
    <property type="match status" value="1"/>
</dbReference>
<comment type="pathway">
    <text evidence="2">Cofactor biosynthesis; 7,8-dihydroneopterin triphosphate biosynthesis; 7,8-dihydroneopterin triphosphate from GTP: step 1/1.</text>
</comment>
<dbReference type="Pfam" id="PF01227">
    <property type="entry name" value="GTP_cyclohydroI"/>
    <property type="match status" value="1"/>
</dbReference>
<dbReference type="GO" id="GO:0006730">
    <property type="term" value="P:one-carbon metabolic process"/>
    <property type="evidence" value="ECO:0007669"/>
    <property type="project" value="UniProtKB-KW"/>
</dbReference>
<dbReference type="InterPro" id="IPR001474">
    <property type="entry name" value="GTP_CycHdrlase_I"/>
</dbReference>
<evidence type="ECO:0000256" key="4">
    <source>
        <dbReference type="ARBA" id="ARBA00017272"/>
    </source>
</evidence>
<sequence>MRGAHVGVLPAARIAGLSKPARAVESFAARMHVQEELGQQIATFLEERLECRGVGVVLAAEHLCMRGAEFVPREL</sequence>
<dbReference type="EC" id="3.5.4.16" evidence="3"/>
<dbReference type="GO" id="GO:0005737">
    <property type="term" value="C:cytoplasm"/>
    <property type="evidence" value="ECO:0007669"/>
    <property type="project" value="TreeGrafter"/>
</dbReference>
<dbReference type="GO" id="GO:0046654">
    <property type="term" value="P:tetrahydrofolate biosynthetic process"/>
    <property type="evidence" value="ECO:0007669"/>
    <property type="project" value="InterPro"/>
</dbReference>
<dbReference type="EMBL" id="JACHMB010000001">
    <property type="protein sequence ID" value="MBB5781739.1"/>
    <property type="molecule type" value="Genomic_DNA"/>
</dbReference>
<reference evidence="9 10" key="1">
    <citation type="submission" date="2020-08" db="EMBL/GenBank/DDBJ databases">
        <title>Sequencing the genomes of 1000 actinobacteria strains.</title>
        <authorList>
            <person name="Klenk H.-P."/>
        </authorList>
    </citation>
    <scope>NUCLEOTIDE SEQUENCE [LARGE SCALE GENOMIC DNA]</scope>
    <source>
        <strain evidence="9 10">DSM 45507</strain>
    </source>
</reference>
<evidence type="ECO:0000256" key="7">
    <source>
        <dbReference type="ARBA" id="ARBA00030854"/>
    </source>
</evidence>
<dbReference type="PANTHER" id="PTHR11109:SF7">
    <property type="entry name" value="GTP CYCLOHYDROLASE 1"/>
    <property type="match status" value="1"/>
</dbReference>
<dbReference type="GO" id="GO:0008270">
    <property type="term" value="F:zinc ion binding"/>
    <property type="evidence" value="ECO:0007669"/>
    <property type="project" value="TreeGrafter"/>
</dbReference>
<keyword evidence="5" id="KW-0554">One-carbon metabolism</keyword>
<evidence type="ECO:0000259" key="8">
    <source>
        <dbReference type="Pfam" id="PF01227"/>
    </source>
</evidence>
<dbReference type="GO" id="GO:0003934">
    <property type="term" value="F:GTP cyclohydrolase I activity"/>
    <property type="evidence" value="ECO:0007669"/>
    <property type="project" value="UniProtKB-EC"/>
</dbReference>
<keyword evidence="6 9" id="KW-0378">Hydrolase</keyword>
<feature type="domain" description="GTP cyclohydrolase I" evidence="8">
    <location>
        <begin position="4"/>
        <end position="66"/>
    </location>
</feature>
<proteinExistence type="predicted"/>
<dbReference type="AlphaFoldDB" id="A0A7W9LFC5"/>
<dbReference type="UniPathway" id="UPA00848">
    <property type="reaction ID" value="UER00151"/>
</dbReference>
<evidence type="ECO:0000313" key="9">
    <source>
        <dbReference type="EMBL" id="MBB5781739.1"/>
    </source>
</evidence>
<organism evidence="9 10">
    <name type="scientific">Nonomuraea jabiensis</name>
    <dbReference type="NCBI Taxonomy" id="882448"/>
    <lineage>
        <taxon>Bacteria</taxon>
        <taxon>Bacillati</taxon>
        <taxon>Actinomycetota</taxon>
        <taxon>Actinomycetes</taxon>
        <taxon>Streptosporangiales</taxon>
        <taxon>Streptosporangiaceae</taxon>
        <taxon>Nonomuraea</taxon>
    </lineage>
</organism>
<evidence type="ECO:0000256" key="2">
    <source>
        <dbReference type="ARBA" id="ARBA00005080"/>
    </source>
</evidence>
<keyword evidence="10" id="KW-1185">Reference proteome</keyword>
<evidence type="ECO:0000256" key="3">
    <source>
        <dbReference type="ARBA" id="ARBA00012715"/>
    </source>
</evidence>
<accession>A0A7W9LFC5</accession>
<dbReference type="GO" id="GO:0006729">
    <property type="term" value="P:tetrahydrobiopterin biosynthetic process"/>
    <property type="evidence" value="ECO:0007669"/>
    <property type="project" value="TreeGrafter"/>
</dbReference>
<gene>
    <name evidence="9" type="ORF">HD596_008495</name>
</gene>
<dbReference type="GO" id="GO:0005525">
    <property type="term" value="F:GTP binding"/>
    <property type="evidence" value="ECO:0007669"/>
    <property type="project" value="TreeGrafter"/>
</dbReference>
<evidence type="ECO:0000256" key="6">
    <source>
        <dbReference type="ARBA" id="ARBA00022801"/>
    </source>
</evidence>
<evidence type="ECO:0000256" key="5">
    <source>
        <dbReference type="ARBA" id="ARBA00022563"/>
    </source>
</evidence>
<dbReference type="InterPro" id="IPR020602">
    <property type="entry name" value="GTP_CycHdrlase_I_dom"/>
</dbReference>
<protein>
    <recommendedName>
        <fullName evidence="4">GTP cyclohydrolase 1</fullName>
        <ecNumber evidence="3">3.5.4.16</ecNumber>
    </recommendedName>
    <alternativeName>
        <fullName evidence="7">GTP cyclohydrolase I</fullName>
    </alternativeName>
</protein>
<evidence type="ECO:0000256" key="1">
    <source>
        <dbReference type="ARBA" id="ARBA00001052"/>
    </source>
</evidence>
<name>A0A7W9LFC5_9ACTN</name>
<dbReference type="RefSeq" id="WP_313046314.1">
    <property type="nucleotide sequence ID" value="NZ_JACHMB010000001.1"/>
</dbReference>
<evidence type="ECO:0000313" key="10">
    <source>
        <dbReference type="Proteomes" id="UP000579153"/>
    </source>
</evidence>